<keyword evidence="2" id="KW-1185">Reference proteome</keyword>
<accession>A0ACC0QD83</accession>
<protein>
    <submittedName>
        <fullName evidence="1">HET domain-containing protein</fullName>
    </submittedName>
</protein>
<dbReference type="EMBL" id="CM046514">
    <property type="protein sequence ID" value="KAI8650846.1"/>
    <property type="molecule type" value="Genomic_DNA"/>
</dbReference>
<evidence type="ECO:0000313" key="1">
    <source>
        <dbReference type="EMBL" id="KAI8650846.1"/>
    </source>
</evidence>
<reference evidence="1" key="1">
    <citation type="submission" date="2022-06" db="EMBL/GenBank/DDBJ databases">
        <title>Fusarium solani species complex genomes reveal bases of compartmentalisation and animal pathogenesis.</title>
        <authorList>
            <person name="Tsai I.J."/>
        </authorList>
    </citation>
    <scope>NUCLEOTIDE SEQUENCE</scope>
    <source>
        <strain evidence="1">Fu6.1</strain>
    </source>
</reference>
<name>A0ACC0QD83_9HYPO</name>
<gene>
    <name evidence="1" type="ORF">NCS57_01419500</name>
</gene>
<comment type="caution">
    <text evidence="1">The sequence shown here is derived from an EMBL/GenBank/DDBJ whole genome shotgun (WGS) entry which is preliminary data.</text>
</comment>
<proteinExistence type="predicted"/>
<dbReference type="Proteomes" id="UP001065298">
    <property type="component" value="Chromosome 12"/>
</dbReference>
<evidence type="ECO:0000313" key="2">
    <source>
        <dbReference type="Proteomes" id="UP001065298"/>
    </source>
</evidence>
<sequence length="379" mass="42855">MTYSILPEACILPVDCNLQHPKLPAIRQIDAASIDFAILRNWLLHCQTHHSATCGPLDQALLQEITGLKLIDCQTRQVVEAPRDATYVALSYVWGKTHAAEATVLSLSSLSETVPRTIEDAIQVVLQLNLKYLWVDKYCINQSNDIELAQQISIMDMIYNAAFCTIVAACGEDASFGLPGVGLTARSEQPAICLNGQVWVSSLRDPAPAIKTSTWANRGWTYQEGLFSRRRFIFTEEQVYFECNRTRCLETVSYDLYYQSNTTYYGPGGIFHGSFGYGEDGKLRWHILAYSKRSLSFQNDIINALGCVFRLYSHMSVPTHHYWGVPIHYDSDWHSLWPAKSAVIEPDTFHRFEGEIDATFARGLCWQLEVDHPLARAKD</sequence>
<organism evidence="1 2">
    <name type="scientific">Fusarium keratoplasticum</name>
    <dbReference type="NCBI Taxonomy" id="1328300"/>
    <lineage>
        <taxon>Eukaryota</taxon>
        <taxon>Fungi</taxon>
        <taxon>Dikarya</taxon>
        <taxon>Ascomycota</taxon>
        <taxon>Pezizomycotina</taxon>
        <taxon>Sordariomycetes</taxon>
        <taxon>Hypocreomycetidae</taxon>
        <taxon>Hypocreales</taxon>
        <taxon>Nectriaceae</taxon>
        <taxon>Fusarium</taxon>
        <taxon>Fusarium solani species complex</taxon>
    </lineage>
</organism>